<name>A0A4U0QEG2_9RHOB</name>
<dbReference type="NCBIfam" id="TIGR00176">
    <property type="entry name" value="mobB"/>
    <property type="match status" value="1"/>
</dbReference>
<sequence>MKVFGITGWKNTGKTTLTERLVAEMVRRGLTVSTVKHAHHDTDIDQPGRDSHRHRLAGAVQVVLASPLRWALMTELRGAPEPPLSDLLARFDPCDLVLVEGYKSSPHPKIETHRAATGRDPLAASNPSIRAIARDAPVDHPLPQFDLDDVSAIATFILSEVSL</sequence>
<dbReference type="EMBL" id="SUNH01000039">
    <property type="protein sequence ID" value="TJZ79903.1"/>
    <property type="molecule type" value="Genomic_DNA"/>
</dbReference>
<protein>
    <submittedName>
        <fullName evidence="2">Molybdopterin-guanine dinucleotide biosynthesis protein B</fullName>
    </submittedName>
</protein>
<dbReference type="Gene3D" id="3.40.50.300">
    <property type="entry name" value="P-loop containing nucleotide triphosphate hydrolases"/>
    <property type="match status" value="1"/>
</dbReference>
<evidence type="ECO:0000313" key="3">
    <source>
        <dbReference type="Proteomes" id="UP000306223"/>
    </source>
</evidence>
<dbReference type="AlphaFoldDB" id="A0A4U0QEG2"/>
<dbReference type="InterPro" id="IPR052539">
    <property type="entry name" value="MGD_biosynthesis_adapter"/>
</dbReference>
<reference evidence="2 3" key="1">
    <citation type="submission" date="2019-04" db="EMBL/GenBank/DDBJ databases">
        <authorList>
            <person name="Li J."/>
        </authorList>
    </citation>
    <scope>NUCLEOTIDE SEQUENCE [LARGE SCALE GENOMIC DNA]</scope>
    <source>
        <strain evidence="2 3">CCTCC AB2016182</strain>
    </source>
</reference>
<accession>A0A4U0QEG2</accession>
<dbReference type="PANTHER" id="PTHR40072">
    <property type="entry name" value="MOLYBDOPTERIN-GUANINE DINUCLEOTIDE BIOSYNTHESIS ADAPTER PROTEIN-RELATED"/>
    <property type="match status" value="1"/>
</dbReference>
<dbReference type="GO" id="GO:0006777">
    <property type="term" value="P:Mo-molybdopterin cofactor biosynthetic process"/>
    <property type="evidence" value="ECO:0007669"/>
    <property type="project" value="InterPro"/>
</dbReference>
<comment type="caution">
    <text evidence="2">The sequence shown here is derived from an EMBL/GenBank/DDBJ whole genome shotgun (WGS) entry which is preliminary data.</text>
</comment>
<gene>
    <name evidence="2" type="primary">mobB</name>
    <name evidence="2" type="ORF">FA740_17555</name>
</gene>
<dbReference type="RefSeq" id="WP_136858127.1">
    <property type="nucleotide sequence ID" value="NZ_SUNH01000039.1"/>
</dbReference>
<dbReference type="SUPFAM" id="SSF52540">
    <property type="entry name" value="P-loop containing nucleoside triphosphate hydrolases"/>
    <property type="match status" value="1"/>
</dbReference>
<dbReference type="GO" id="GO:0005525">
    <property type="term" value="F:GTP binding"/>
    <property type="evidence" value="ECO:0007669"/>
    <property type="project" value="InterPro"/>
</dbReference>
<proteinExistence type="predicted"/>
<dbReference type="OrthoDB" id="9804758at2"/>
<organism evidence="2 3">
    <name type="scientific">Paracoccus hibiscisoli</name>
    <dbReference type="NCBI Taxonomy" id="2023261"/>
    <lineage>
        <taxon>Bacteria</taxon>
        <taxon>Pseudomonadati</taxon>
        <taxon>Pseudomonadota</taxon>
        <taxon>Alphaproteobacteria</taxon>
        <taxon>Rhodobacterales</taxon>
        <taxon>Paracoccaceae</taxon>
        <taxon>Paracoccus</taxon>
    </lineage>
</organism>
<evidence type="ECO:0000313" key="2">
    <source>
        <dbReference type="EMBL" id="TJZ79903.1"/>
    </source>
</evidence>
<dbReference type="CDD" id="cd03116">
    <property type="entry name" value="MobB"/>
    <property type="match status" value="1"/>
</dbReference>
<dbReference type="Proteomes" id="UP000306223">
    <property type="component" value="Unassembled WGS sequence"/>
</dbReference>
<dbReference type="InterPro" id="IPR004435">
    <property type="entry name" value="MobB_dom"/>
</dbReference>
<dbReference type="PANTHER" id="PTHR40072:SF1">
    <property type="entry name" value="MOLYBDOPTERIN-GUANINE DINUCLEOTIDE BIOSYNTHESIS ADAPTER PROTEIN"/>
    <property type="match status" value="1"/>
</dbReference>
<evidence type="ECO:0000259" key="1">
    <source>
        <dbReference type="Pfam" id="PF03205"/>
    </source>
</evidence>
<dbReference type="InterPro" id="IPR027417">
    <property type="entry name" value="P-loop_NTPase"/>
</dbReference>
<keyword evidence="3" id="KW-1185">Reference proteome</keyword>
<dbReference type="Pfam" id="PF03205">
    <property type="entry name" value="MobB"/>
    <property type="match status" value="1"/>
</dbReference>
<feature type="domain" description="Molybdopterin-guanine dinucleotide biosynthesis protein B (MobB)" evidence="1">
    <location>
        <begin position="3"/>
        <end position="135"/>
    </location>
</feature>